<evidence type="ECO:0000313" key="2">
    <source>
        <dbReference type="EMBL" id="MCI10116.1"/>
    </source>
</evidence>
<dbReference type="EMBL" id="LXQA010075078">
    <property type="protein sequence ID" value="MCI10116.1"/>
    <property type="molecule type" value="Genomic_DNA"/>
</dbReference>
<accession>A0A392PFN3</accession>
<keyword evidence="3" id="KW-1185">Reference proteome</keyword>
<evidence type="ECO:0000313" key="3">
    <source>
        <dbReference type="Proteomes" id="UP000265520"/>
    </source>
</evidence>
<dbReference type="Proteomes" id="UP000265520">
    <property type="component" value="Unassembled WGS sequence"/>
</dbReference>
<name>A0A392PFN3_9FABA</name>
<reference evidence="2 3" key="1">
    <citation type="journal article" date="2018" name="Front. Plant Sci.">
        <title>Red Clover (Trifolium pratense) and Zigzag Clover (T. medium) - A Picture of Genomic Similarities and Differences.</title>
        <authorList>
            <person name="Dluhosova J."/>
            <person name="Istvanek J."/>
            <person name="Nedelnik J."/>
            <person name="Repkova J."/>
        </authorList>
    </citation>
    <scope>NUCLEOTIDE SEQUENCE [LARGE SCALE GENOMIC DNA]</scope>
    <source>
        <strain evidence="3">cv. 10/8</strain>
        <tissue evidence="2">Leaf</tissue>
    </source>
</reference>
<organism evidence="2 3">
    <name type="scientific">Trifolium medium</name>
    <dbReference type="NCBI Taxonomy" id="97028"/>
    <lineage>
        <taxon>Eukaryota</taxon>
        <taxon>Viridiplantae</taxon>
        <taxon>Streptophyta</taxon>
        <taxon>Embryophyta</taxon>
        <taxon>Tracheophyta</taxon>
        <taxon>Spermatophyta</taxon>
        <taxon>Magnoliopsida</taxon>
        <taxon>eudicotyledons</taxon>
        <taxon>Gunneridae</taxon>
        <taxon>Pentapetalae</taxon>
        <taxon>rosids</taxon>
        <taxon>fabids</taxon>
        <taxon>Fabales</taxon>
        <taxon>Fabaceae</taxon>
        <taxon>Papilionoideae</taxon>
        <taxon>50 kb inversion clade</taxon>
        <taxon>NPAAA clade</taxon>
        <taxon>Hologalegina</taxon>
        <taxon>IRL clade</taxon>
        <taxon>Trifolieae</taxon>
        <taxon>Trifolium</taxon>
    </lineage>
</organism>
<comment type="caution">
    <text evidence="2">The sequence shown here is derived from an EMBL/GenBank/DDBJ whole genome shotgun (WGS) entry which is preliminary data.</text>
</comment>
<sequence>MESNKVEKIANERPKFRKGRKKSETSTSQTKRPKEKKELGSYSDVPSPDEDDGTVTVESKGRVSSPHQMLDRGPNRCISP</sequence>
<dbReference type="AlphaFoldDB" id="A0A392PFN3"/>
<feature type="compositionally biased region" description="Basic and acidic residues" evidence="1">
    <location>
        <begin position="1"/>
        <end position="14"/>
    </location>
</feature>
<protein>
    <submittedName>
        <fullName evidence="2">Uncharacterized protein</fullName>
    </submittedName>
</protein>
<feature type="region of interest" description="Disordered" evidence="1">
    <location>
        <begin position="1"/>
        <end position="80"/>
    </location>
</feature>
<evidence type="ECO:0000256" key="1">
    <source>
        <dbReference type="SAM" id="MobiDB-lite"/>
    </source>
</evidence>
<proteinExistence type="predicted"/>